<dbReference type="PROSITE" id="PS01225">
    <property type="entry name" value="CTCK_2"/>
    <property type="match status" value="1"/>
</dbReference>
<dbReference type="Gene3D" id="2.10.90.10">
    <property type="entry name" value="Cystine-knot cytokines"/>
    <property type="match status" value="1"/>
</dbReference>
<dbReference type="InterPro" id="IPR006207">
    <property type="entry name" value="Cys_knot_C"/>
</dbReference>
<dbReference type="GeneTree" id="ENSGT00940000177138"/>
<dbReference type="PROSITE" id="PS01185">
    <property type="entry name" value="CTCK_1"/>
    <property type="match status" value="1"/>
</dbReference>
<reference evidence="7" key="1">
    <citation type="submission" date="2025-08" db="UniProtKB">
        <authorList>
            <consortium name="Ensembl"/>
        </authorList>
    </citation>
    <scope>IDENTIFICATION</scope>
</reference>
<evidence type="ECO:0000256" key="4">
    <source>
        <dbReference type="ARBA" id="ARBA00023157"/>
    </source>
</evidence>
<evidence type="ECO:0000256" key="5">
    <source>
        <dbReference type="PROSITE-ProRule" id="PRU00039"/>
    </source>
</evidence>
<organism evidence="7 8">
    <name type="scientific">Pseudonaja textilis</name>
    <name type="common">Eastern brown snake</name>
    <dbReference type="NCBI Taxonomy" id="8673"/>
    <lineage>
        <taxon>Eukaryota</taxon>
        <taxon>Metazoa</taxon>
        <taxon>Chordata</taxon>
        <taxon>Craniata</taxon>
        <taxon>Vertebrata</taxon>
        <taxon>Euteleostomi</taxon>
        <taxon>Lepidosauria</taxon>
        <taxon>Squamata</taxon>
        <taxon>Bifurcata</taxon>
        <taxon>Unidentata</taxon>
        <taxon>Episquamata</taxon>
        <taxon>Toxicofera</taxon>
        <taxon>Serpentes</taxon>
        <taxon>Colubroidea</taxon>
        <taxon>Elapidae</taxon>
        <taxon>Hydrophiinae</taxon>
        <taxon>Pseudonaja</taxon>
    </lineage>
</organism>
<dbReference type="OMA" id="CTETECT"/>
<evidence type="ECO:0000259" key="6">
    <source>
        <dbReference type="PROSITE" id="PS01225"/>
    </source>
</evidence>
<evidence type="ECO:0000256" key="2">
    <source>
        <dbReference type="ARBA" id="ARBA00022525"/>
    </source>
</evidence>
<comment type="subcellular location">
    <subcellularLocation>
        <location evidence="1">Secreted</location>
    </subcellularLocation>
</comment>
<keyword evidence="8" id="KW-1185">Reference proteome</keyword>
<reference evidence="7" key="2">
    <citation type="submission" date="2025-09" db="UniProtKB">
        <authorList>
            <consortium name="Ensembl"/>
        </authorList>
    </citation>
    <scope>IDENTIFICATION</scope>
</reference>
<evidence type="ECO:0000313" key="8">
    <source>
        <dbReference type="Proteomes" id="UP000472273"/>
    </source>
</evidence>
<feature type="disulfide bond" evidence="5">
    <location>
        <begin position="22"/>
        <end position="76"/>
    </location>
</feature>
<evidence type="ECO:0000256" key="3">
    <source>
        <dbReference type="ARBA" id="ARBA00022729"/>
    </source>
</evidence>
<keyword evidence="4 5" id="KW-1015">Disulfide bond</keyword>
<dbReference type="AlphaFoldDB" id="A0A670XRS4"/>
<dbReference type="Proteomes" id="UP000472273">
    <property type="component" value="Unplaced"/>
</dbReference>
<protein>
    <recommendedName>
        <fullName evidence="6">CTCK domain-containing protein</fullName>
    </recommendedName>
</protein>
<evidence type="ECO:0000256" key="1">
    <source>
        <dbReference type="ARBA" id="ARBA00004613"/>
    </source>
</evidence>
<dbReference type="GO" id="GO:0005576">
    <property type="term" value="C:extracellular region"/>
    <property type="evidence" value="ECO:0007669"/>
    <property type="project" value="UniProtKB-SubCell"/>
</dbReference>
<keyword evidence="2" id="KW-0964">Secreted</keyword>
<feature type="domain" description="CTCK" evidence="6">
    <location>
        <begin position="1"/>
        <end position="84"/>
    </location>
</feature>
<name>A0A670XRS4_PSETE</name>
<comment type="caution">
    <text evidence="5">Lacks conserved residue(s) required for the propagation of feature annotation.</text>
</comment>
<dbReference type="SMART" id="SM00041">
    <property type="entry name" value="CT"/>
    <property type="match status" value="1"/>
</dbReference>
<dbReference type="InterPro" id="IPR029034">
    <property type="entry name" value="Cystine-knot_cytokine"/>
</dbReference>
<dbReference type="InterPro" id="IPR004133">
    <property type="entry name" value="DAN_dom"/>
</dbReference>
<sequence>MNITKTIKHNGCESSPIEVTYCKGQCDSFSMYSYKANTMNHTCHCCQEQKTTKKQVTLICADGSTLEYSYLHVDECDCIKSECNHLPTSTPVPQEEFTFLLQEQQQQLEQQQQKKKQQE</sequence>
<feature type="disulfide bond" evidence="5">
    <location>
        <begin position="26"/>
        <end position="78"/>
    </location>
</feature>
<proteinExistence type="predicted"/>
<dbReference type="PANTHER" id="PTHR11339">
    <property type="entry name" value="EXTRACELLULAR MATRIX GLYCOPROTEIN RELATED"/>
    <property type="match status" value="1"/>
</dbReference>
<accession>A0A670XRS4</accession>
<dbReference type="InterPro" id="IPR050780">
    <property type="entry name" value="Mucin_vWF_Thrombospondin_sf"/>
</dbReference>
<keyword evidence="3" id="KW-0732">Signal</keyword>
<evidence type="ECO:0000313" key="7">
    <source>
        <dbReference type="Ensembl" id="ENSPTXP00000001383.1"/>
    </source>
</evidence>
<dbReference type="Ensembl" id="ENSPTXT00000001423.1">
    <property type="protein sequence ID" value="ENSPTXP00000001383.1"/>
    <property type="gene ID" value="ENSPTXG00000001128.1"/>
</dbReference>
<dbReference type="Pfam" id="PF03045">
    <property type="entry name" value="DAN"/>
    <property type="match status" value="1"/>
</dbReference>